<evidence type="ECO:0008006" key="2">
    <source>
        <dbReference type="Google" id="ProtNLM"/>
    </source>
</evidence>
<reference evidence="1" key="1">
    <citation type="submission" date="2021-01" db="EMBL/GenBank/DDBJ databases">
        <authorList>
            <person name="Corre E."/>
            <person name="Pelletier E."/>
            <person name="Niang G."/>
            <person name="Scheremetjew M."/>
            <person name="Finn R."/>
            <person name="Kale V."/>
            <person name="Holt S."/>
            <person name="Cochrane G."/>
            <person name="Meng A."/>
            <person name="Brown T."/>
            <person name="Cohen L."/>
        </authorList>
    </citation>
    <scope>NUCLEOTIDE SEQUENCE</scope>
    <source>
        <strain evidence="1">CCMP281</strain>
    </source>
</reference>
<protein>
    <recommendedName>
        <fullName evidence="2">Protein FYV4, mitochondrial</fullName>
    </recommendedName>
</protein>
<evidence type="ECO:0000313" key="1">
    <source>
        <dbReference type="EMBL" id="CAE0103959.1"/>
    </source>
</evidence>
<sequence length="145" mass="16352">MLASCFRWSTGRFSTLPSAAPARRWLCAPSEAAVEELKAFLKNASRPIMGQGKKKRCAGQRPLDLTKQLARLEGLDLPELVRMDTVALKKRGLPCAERKRILKFADKVKQGYTHDGKLGDWKSWRQPTLEMCPPMGMSPVRGKWL</sequence>
<name>A0A7S3ERV8_9EUKA</name>
<organism evidence="1">
    <name type="scientific">Haptolina ericina</name>
    <dbReference type="NCBI Taxonomy" id="156174"/>
    <lineage>
        <taxon>Eukaryota</taxon>
        <taxon>Haptista</taxon>
        <taxon>Haptophyta</taxon>
        <taxon>Prymnesiophyceae</taxon>
        <taxon>Prymnesiales</taxon>
        <taxon>Prymnesiaceae</taxon>
        <taxon>Haptolina</taxon>
    </lineage>
</organism>
<dbReference type="EMBL" id="HBHX01008325">
    <property type="protein sequence ID" value="CAE0103959.1"/>
    <property type="molecule type" value="Transcribed_RNA"/>
</dbReference>
<dbReference type="AlphaFoldDB" id="A0A7S3ERV8"/>
<proteinExistence type="predicted"/>
<accession>A0A7S3ERV8</accession>
<gene>
    <name evidence="1" type="ORF">HERI1096_LOCUS4617</name>
</gene>